<keyword evidence="3" id="KW-1185">Reference proteome</keyword>
<gene>
    <name evidence="2" type="ORF">ACFQEY_00090</name>
</gene>
<sequence length="156" mass="16352">MIRVVLTVAVAVALLAASMPVLEAARTDTTVQRLDTQAERIERAAAGVVAGSAAVSDPSLAARTTATVRSPSGITAAPVDRLALVESDRGEPTATVALRYRIDGGPERTVPVVPETVPANVEIESGPIELRTRGDSRIEFLFVNDGEPTIRIARLG</sequence>
<comment type="caution">
    <text evidence="2">The sequence shown here is derived from an EMBL/GenBank/DDBJ whole genome shotgun (WGS) entry which is preliminary data.</text>
</comment>
<name>A0ABD5UI36_9EURY</name>
<dbReference type="Pfam" id="PF23993">
    <property type="entry name" value="DUF7311"/>
    <property type="match status" value="1"/>
</dbReference>
<dbReference type="RefSeq" id="WP_379763530.1">
    <property type="nucleotide sequence ID" value="NZ_JBHSXI010000001.1"/>
</dbReference>
<evidence type="ECO:0000259" key="1">
    <source>
        <dbReference type="Pfam" id="PF23993"/>
    </source>
</evidence>
<dbReference type="AlphaFoldDB" id="A0ABD5UI36"/>
<dbReference type="EMBL" id="JBHSXI010000001">
    <property type="protein sequence ID" value="MFC6887458.1"/>
    <property type="molecule type" value="Genomic_DNA"/>
</dbReference>
<organism evidence="2 3">
    <name type="scientific">Halorubrum trueperi</name>
    <dbReference type="NCBI Taxonomy" id="2004704"/>
    <lineage>
        <taxon>Archaea</taxon>
        <taxon>Methanobacteriati</taxon>
        <taxon>Methanobacteriota</taxon>
        <taxon>Stenosarchaea group</taxon>
        <taxon>Halobacteria</taxon>
        <taxon>Halobacteriales</taxon>
        <taxon>Haloferacaceae</taxon>
        <taxon>Halorubrum</taxon>
    </lineage>
</organism>
<evidence type="ECO:0000313" key="3">
    <source>
        <dbReference type="Proteomes" id="UP001596333"/>
    </source>
</evidence>
<reference evidence="2 3" key="1">
    <citation type="journal article" date="2019" name="Int. J. Syst. Evol. Microbiol.">
        <title>The Global Catalogue of Microorganisms (GCM) 10K type strain sequencing project: providing services to taxonomists for standard genome sequencing and annotation.</title>
        <authorList>
            <consortium name="The Broad Institute Genomics Platform"/>
            <consortium name="The Broad Institute Genome Sequencing Center for Infectious Disease"/>
            <person name="Wu L."/>
            <person name="Ma J."/>
        </authorList>
    </citation>
    <scope>NUCLEOTIDE SEQUENCE [LARGE SCALE GENOMIC DNA]</scope>
    <source>
        <strain evidence="2 3">Y73</strain>
    </source>
</reference>
<feature type="domain" description="DUF7311" evidence="1">
    <location>
        <begin position="1"/>
        <end position="152"/>
    </location>
</feature>
<accession>A0ABD5UI36</accession>
<evidence type="ECO:0000313" key="2">
    <source>
        <dbReference type="EMBL" id="MFC6887458.1"/>
    </source>
</evidence>
<proteinExistence type="predicted"/>
<protein>
    <recommendedName>
        <fullName evidence="1">DUF7311 domain-containing protein</fullName>
    </recommendedName>
</protein>
<dbReference type="Proteomes" id="UP001596333">
    <property type="component" value="Unassembled WGS sequence"/>
</dbReference>
<dbReference type="InterPro" id="IPR055735">
    <property type="entry name" value="DUF7311"/>
</dbReference>